<proteinExistence type="predicted"/>
<feature type="non-terminal residue" evidence="1">
    <location>
        <position position="54"/>
    </location>
</feature>
<name>A0A3B1CI29_9ZZZZ</name>
<evidence type="ECO:0000313" key="1">
    <source>
        <dbReference type="EMBL" id="VAX23628.1"/>
    </source>
</evidence>
<sequence length="54" mass="5873">MPTPVGHSLIGLAVFTLVADRRKKLLSRENIGLLALCLVASNLPDIDFFHLGDN</sequence>
<dbReference type="InterPro" id="IPR007404">
    <property type="entry name" value="YdjM-like"/>
</dbReference>
<organism evidence="1">
    <name type="scientific">hydrothermal vent metagenome</name>
    <dbReference type="NCBI Taxonomy" id="652676"/>
    <lineage>
        <taxon>unclassified sequences</taxon>
        <taxon>metagenomes</taxon>
        <taxon>ecological metagenomes</taxon>
    </lineage>
</organism>
<accession>A0A3B1CI29</accession>
<gene>
    <name evidence="1" type="ORF">MNBD_NITROSPINAE01-381</name>
</gene>
<dbReference type="Pfam" id="PF04307">
    <property type="entry name" value="YdjM"/>
    <property type="match status" value="1"/>
</dbReference>
<protein>
    <submittedName>
        <fullName evidence="1">Uncharacterized protein</fullName>
    </submittedName>
</protein>
<dbReference type="AlphaFoldDB" id="A0A3B1CI29"/>
<dbReference type="EMBL" id="UOGC01000152">
    <property type="protein sequence ID" value="VAX23628.1"/>
    <property type="molecule type" value="Genomic_DNA"/>
</dbReference>
<reference evidence="1" key="1">
    <citation type="submission" date="2018-06" db="EMBL/GenBank/DDBJ databases">
        <authorList>
            <person name="Zhirakovskaya E."/>
        </authorList>
    </citation>
    <scope>NUCLEOTIDE SEQUENCE</scope>
</reference>